<dbReference type="EMBL" id="CAJQZP010000810">
    <property type="protein sequence ID" value="CAG4986210.1"/>
    <property type="molecule type" value="Genomic_DNA"/>
</dbReference>
<evidence type="ECO:0000259" key="3">
    <source>
        <dbReference type="Pfam" id="PF08212"/>
    </source>
</evidence>
<keyword evidence="2" id="KW-0732">Signal</keyword>
<reference evidence="4" key="1">
    <citation type="submission" date="2021-04" db="EMBL/GenBank/DDBJ databases">
        <authorList>
            <person name="Tunstrom K."/>
        </authorList>
    </citation>
    <scope>NUCLEOTIDE SEQUENCE</scope>
</reference>
<dbReference type="GO" id="GO:0005737">
    <property type="term" value="C:cytoplasm"/>
    <property type="evidence" value="ECO:0007669"/>
    <property type="project" value="TreeGrafter"/>
</dbReference>
<dbReference type="InterPro" id="IPR000566">
    <property type="entry name" value="Lipocln_cytosolic_FA-bd_dom"/>
</dbReference>
<comment type="caution">
    <text evidence="4">The sequence shown here is derived from an EMBL/GenBank/DDBJ whole genome shotgun (WGS) entry which is preliminary data.</text>
</comment>
<feature type="domain" description="Lipocalin/cytosolic fatty-acid binding" evidence="3">
    <location>
        <begin position="43"/>
        <end position="189"/>
    </location>
</feature>
<dbReference type="PANTHER" id="PTHR10612:SF34">
    <property type="entry name" value="APOLIPOPROTEIN D"/>
    <property type="match status" value="1"/>
</dbReference>
<dbReference type="PANTHER" id="PTHR10612">
    <property type="entry name" value="APOLIPOPROTEIN D"/>
    <property type="match status" value="1"/>
</dbReference>
<dbReference type="Pfam" id="PF08212">
    <property type="entry name" value="Lipocalin_2"/>
    <property type="match status" value="1"/>
</dbReference>
<dbReference type="GO" id="GO:0006629">
    <property type="term" value="P:lipid metabolic process"/>
    <property type="evidence" value="ECO:0007669"/>
    <property type="project" value="TreeGrafter"/>
</dbReference>
<feature type="signal peptide" evidence="2">
    <location>
        <begin position="1"/>
        <end position="25"/>
    </location>
</feature>
<dbReference type="OrthoDB" id="565904at2759"/>
<evidence type="ECO:0000256" key="1">
    <source>
        <dbReference type="ARBA" id="ARBA00006889"/>
    </source>
</evidence>
<evidence type="ECO:0000313" key="4">
    <source>
        <dbReference type="EMBL" id="CAG4986210.1"/>
    </source>
</evidence>
<dbReference type="InterPro" id="IPR022272">
    <property type="entry name" value="Lipocalin_CS"/>
</dbReference>
<feature type="chain" id="PRO_5045016288" evidence="2">
    <location>
        <begin position="26"/>
        <end position="198"/>
    </location>
</feature>
<evidence type="ECO:0000256" key="2">
    <source>
        <dbReference type="PIRNR" id="PIRNR036893"/>
    </source>
</evidence>
<dbReference type="CDD" id="cd19437">
    <property type="entry name" value="lipocalin_apoD-like"/>
    <property type="match status" value="1"/>
</dbReference>
<sequence length="198" mass="22222">MICMSVIRAIAVFLCGFLSLKLCGAQILSVGKCPEMKAMSDFDAKRYLGRWYEAEKYFAFFEFGGRCITADYGEKDGVITVKNKQINNITGKRTGIDGYATLDSKTGEAKLLVTFPQMPVSIPAPYWVIDTDYDNYAVVWGCIGFGNVIHGRNAWILTRQRNPPASVLKKAYEAIKDNNIDQSHFLKTDQTNCMIEDN</sequence>
<dbReference type="PIRSF" id="PIRSF036893">
    <property type="entry name" value="Lipocalin_ApoD"/>
    <property type="match status" value="1"/>
</dbReference>
<accession>A0A8S3WXI8</accession>
<proteinExistence type="inferred from homology"/>
<dbReference type="GO" id="GO:0000302">
    <property type="term" value="P:response to reactive oxygen species"/>
    <property type="evidence" value="ECO:0007669"/>
    <property type="project" value="TreeGrafter"/>
</dbReference>
<protein>
    <submittedName>
        <fullName evidence="4">(apollo) hypothetical protein</fullName>
    </submittedName>
</protein>
<keyword evidence="5" id="KW-1185">Reference proteome</keyword>
<organism evidence="4 5">
    <name type="scientific">Parnassius apollo</name>
    <name type="common">Apollo butterfly</name>
    <name type="synonym">Papilio apollo</name>
    <dbReference type="NCBI Taxonomy" id="110799"/>
    <lineage>
        <taxon>Eukaryota</taxon>
        <taxon>Metazoa</taxon>
        <taxon>Ecdysozoa</taxon>
        <taxon>Arthropoda</taxon>
        <taxon>Hexapoda</taxon>
        <taxon>Insecta</taxon>
        <taxon>Pterygota</taxon>
        <taxon>Neoptera</taxon>
        <taxon>Endopterygota</taxon>
        <taxon>Lepidoptera</taxon>
        <taxon>Glossata</taxon>
        <taxon>Ditrysia</taxon>
        <taxon>Papilionoidea</taxon>
        <taxon>Papilionidae</taxon>
        <taxon>Parnassiinae</taxon>
        <taxon>Parnassini</taxon>
        <taxon>Parnassius</taxon>
        <taxon>Parnassius</taxon>
    </lineage>
</organism>
<dbReference type="FunFam" id="2.40.128.20:FF:000026">
    <property type="entry name" value="Apolipoprotein D-like Protein"/>
    <property type="match status" value="1"/>
</dbReference>
<dbReference type="Proteomes" id="UP000691718">
    <property type="component" value="Unassembled WGS sequence"/>
</dbReference>
<dbReference type="InterPro" id="IPR022271">
    <property type="entry name" value="Lipocalin_ApoD"/>
</dbReference>
<gene>
    <name evidence="4" type="ORF">PAPOLLO_LOCUS11195</name>
</gene>
<evidence type="ECO:0000313" key="5">
    <source>
        <dbReference type="Proteomes" id="UP000691718"/>
    </source>
</evidence>
<dbReference type="PROSITE" id="PS00213">
    <property type="entry name" value="LIPOCALIN"/>
    <property type="match status" value="1"/>
</dbReference>
<dbReference type="AlphaFoldDB" id="A0A8S3WXI8"/>
<name>A0A8S3WXI8_PARAO</name>
<comment type="similarity">
    <text evidence="1 2">Belongs to the calycin superfamily. Lipocalin family.</text>
</comment>